<accession>A0A7K1LFT9</accession>
<dbReference type="InterPro" id="IPR016181">
    <property type="entry name" value="Acyl_CoA_acyltransferase"/>
</dbReference>
<dbReference type="CDD" id="cd04301">
    <property type="entry name" value="NAT_SF"/>
    <property type="match status" value="1"/>
</dbReference>
<keyword evidence="2" id="KW-0012">Acyltransferase</keyword>
<feature type="domain" description="N-acetyltransferase" evidence="4">
    <location>
        <begin position="3"/>
        <end position="172"/>
    </location>
</feature>
<dbReference type="AlphaFoldDB" id="A0A7K1LFT9"/>
<dbReference type="OrthoDB" id="5242221at2"/>
<sequence length="178" mass="20022">MTLTYRAPSLSDATRLAMFYRRNRDHMRTGSPRRAQSFYTATGQETAIRNAKADQEASRGFFWLIEDNTQILGLLHLNSVVYGAFRSASIAYTVDRQHTGQGIATSAVRWAIEYAFTTLGLHRLQGETLVSNHASQAVLSKCGFTQYGLAPKYLYIDGSWQGHALYQLINTTYDEAVR</sequence>
<dbReference type="PANTHER" id="PTHR43792:SF8">
    <property type="entry name" value="[RIBOSOMAL PROTEIN US5]-ALANINE N-ACETYLTRANSFERASE"/>
    <property type="match status" value="1"/>
</dbReference>
<keyword evidence="1 5" id="KW-0808">Transferase</keyword>
<comment type="similarity">
    <text evidence="3">Belongs to the acetyltransferase family. RimJ subfamily.</text>
</comment>
<dbReference type="PROSITE" id="PS51186">
    <property type="entry name" value="GNAT"/>
    <property type="match status" value="1"/>
</dbReference>
<keyword evidence="6" id="KW-1185">Reference proteome</keyword>
<dbReference type="InterPro" id="IPR051531">
    <property type="entry name" value="N-acetyltransferase"/>
</dbReference>
<dbReference type="Proteomes" id="UP000462152">
    <property type="component" value="Unassembled WGS sequence"/>
</dbReference>
<proteinExistence type="inferred from homology"/>
<dbReference type="Gene3D" id="3.40.630.30">
    <property type="match status" value="1"/>
</dbReference>
<reference evidence="5 6" key="1">
    <citation type="submission" date="2019-12" db="EMBL/GenBank/DDBJ databases">
        <authorList>
            <person name="Li J."/>
            <person name="Shi Y."/>
            <person name="Xu G."/>
            <person name="Xiao D."/>
            <person name="Ran X."/>
        </authorList>
    </citation>
    <scope>NUCLEOTIDE SEQUENCE [LARGE SCALE GENOMIC DNA]</scope>
    <source>
        <strain evidence="5 6">JCM 15915</strain>
    </source>
</reference>
<dbReference type="SUPFAM" id="SSF55729">
    <property type="entry name" value="Acyl-CoA N-acyltransferases (Nat)"/>
    <property type="match status" value="1"/>
</dbReference>
<evidence type="ECO:0000313" key="6">
    <source>
        <dbReference type="Proteomes" id="UP000462152"/>
    </source>
</evidence>
<evidence type="ECO:0000256" key="2">
    <source>
        <dbReference type="ARBA" id="ARBA00023315"/>
    </source>
</evidence>
<organism evidence="5 6">
    <name type="scientific">Rothia koreensis</name>
    <dbReference type="NCBI Taxonomy" id="592378"/>
    <lineage>
        <taxon>Bacteria</taxon>
        <taxon>Bacillati</taxon>
        <taxon>Actinomycetota</taxon>
        <taxon>Actinomycetes</taxon>
        <taxon>Micrococcales</taxon>
        <taxon>Micrococcaceae</taxon>
        <taxon>Rothia</taxon>
    </lineage>
</organism>
<dbReference type="Pfam" id="PF13302">
    <property type="entry name" value="Acetyltransf_3"/>
    <property type="match status" value="1"/>
</dbReference>
<evidence type="ECO:0000256" key="3">
    <source>
        <dbReference type="ARBA" id="ARBA00038502"/>
    </source>
</evidence>
<evidence type="ECO:0000256" key="1">
    <source>
        <dbReference type="ARBA" id="ARBA00022679"/>
    </source>
</evidence>
<dbReference type="GO" id="GO:0005737">
    <property type="term" value="C:cytoplasm"/>
    <property type="evidence" value="ECO:0007669"/>
    <property type="project" value="TreeGrafter"/>
</dbReference>
<gene>
    <name evidence="5" type="ORF">GMA10_01600</name>
</gene>
<dbReference type="GO" id="GO:0008999">
    <property type="term" value="F:protein-N-terminal-alanine acetyltransferase activity"/>
    <property type="evidence" value="ECO:0007669"/>
    <property type="project" value="TreeGrafter"/>
</dbReference>
<evidence type="ECO:0000313" key="5">
    <source>
        <dbReference type="EMBL" id="MUN53933.1"/>
    </source>
</evidence>
<dbReference type="InterPro" id="IPR000182">
    <property type="entry name" value="GNAT_dom"/>
</dbReference>
<protein>
    <submittedName>
        <fullName evidence="5">GNAT family N-acetyltransferase</fullName>
    </submittedName>
</protein>
<comment type="caution">
    <text evidence="5">The sequence shown here is derived from an EMBL/GenBank/DDBJ whole genome shotgun (WGS) entry which is preliminary data.</text>
</comment>
<dbReference type="EMBL" id="WOGT01000001">
    <property type="protein sequence ID" value="MUN53933.1"/>
    <property type="molecule type" value="Genomic_DNA"/>
</dbReference>
<name>A0A7K1LFT9_9MICC</name>
<evidence type="ECO:0000259" key="4">
    <source>
        <dbReference type="PROSITE" id="PS51186"/>
    </source>
</evidence>
<dbReference type="PANTHER" id="PTHR43792">
    <property type="entry name" value="GNAT FAMILY, PUTATIVE (AFU_ORTHOLOGUE AFUA_3G00765)-RELATED-RELATED"/>
    <property type="match status" value="1"/>
</dbReference>